<keyword evidence="1" id="KW-0175">Coiled coil</keyword>
<name>A0AAV7K8J5_9METZ</name>
<accession>A0AAV7K8J5</accession>
<dbReference type="AlphaFoldDB" id="A0AAV7K8J5"/>
<proteinExistence type="predicted"/>
<evidence type="ECO:0000313" key="3">
    <source>
        <dbReference type="EMBL" id="KAI6657557.1"/>
    </source>
</evidence>
<feature type="compositionally biased region" description="Pro residues" evidence="2">
    <location>
        <begin position="53"/>
        <end position="62"/>
    </location>
</feature>
<protein>
    <submittedName>
        <fullName evidence="3">Uncharacterized protein</fullName>
    </submittedName>
</protein>
<feature type="coiled-coil region" evidence="1">
    <location>
        <begin position="117"/>
        <end position="144"/>
    </location>
</feature>
<evidence type="ECO:0000313" key="4">
    <source>
        <dbReference type="Proteomes" id="UP001165289"/>
    </source>
</evidence>
<gene>
    <name evidence="3" type="ORF">LOD99_301</name>
</gene>
<sequence>MSFPEPPLVQRKVRSMSVSTSGGLLGGQNSRPHSAHSAQSASSNSSFDSYSHPPWPSSPPAPGQLTGPTPLSGPVTPNLLSPNTCAFSSLSETSGHSPGCRDRDEASGGYSRLLDRFKKLTLELELREVSVKQLQEELERSRESEARIETFLYCGSDSLRTSSREELIIHCGKQEIRVQQLEKKISELEFSAQSKRKLVAKRDDTIKSILNQMQSKTVELKQLQDFVSGASPMSPHHSQLEMDQSEIHLRLREKEKRVLELESEIEDIQVKVSELQRELLSSQTDKKRVVELEKIVNGLETKNKELGGLLQTRSQHIAHLEGSVAELSQLVAEAHVSNEPTTPDRTPPDPDPDPIISKLSNIVTSAEKMCTGGQGSSSLAAAQIALIRAELKEKNKILARQREQLNRLTELNTTPSPQIASWLDSKERENLQVIIQELNADKQQMTEQLVRQDVELNTQRLHITGLLTDIEVEKREVISSRDKSQELVKELEESSTRVSELEKIVETRGKKLNMYKRTHQAERVQLQQTAEAQKEMRGNYEEQLDKLREQLASETRRNVELSGALEDGVTVVLDREKELGEEKRFVIDMLSDLKLLSNSPQMEDTIFKQERKRIIQVSKLSL</sequence>
<keyword evidence="4" id="KW-1185">Reference proteome</keyword>
<feature type="compositionally biased region" description="Low complexity" evidence="2">
    <location>
        <begin position="30"/>
        <end position="52"/>
    </location>
</feature>
<feature type="coiled-coil region" evidence="1">
    <location>
        <begin position="484"/>
        <end position="564"/>
    </location>
</feature>
<feature type="region of interest" description="Disordered" evidence="2">
    <location>
        <begin position="1"/>
        <end position="78"/>
    </location>
</feature>
<evidence type="ECO:0000256" key="2">
    <source>
        <dbReference type="SAM" id="MobiDB-lite"/>
    </source>
</evidence>
<reference evidence="3 4" key="1">
    <citation type="journal article" date="2023" name="BMC Biol.">
        <title>The compact genome of the sponge Oopsacas minuta (Hexactinellida) is lacking key metazoan core genes.</title>
        <authorList>
            <person name="Santini S."/>
            <person name="Schenkelaars Q."/>
            <person name="Jourda C."/>
            <person name="Duchesne M."/>
            <person name="Belahbib H."/>
            <person name="Rocher C."/>
            <person name="Selva M."/>
            <person name="Riesgo A."/>
            <person name="Vervoort M."/>
            <person name="Leys S.P."/>
            <person name="Kodjabachian L."/>
            <person name="Le Bivic A."/>
            <person name="Borchiellini C."/>
            <person name="Claverie J.M."/>
            <person name="Renard E."/>
        </authorList>
    </citation>
    <scope>NUCLEOTIDE SEQUENCE [LARGE SCALE GENOMIC DNA]</scope>
    <source>
        <strain evidence="3">SPO-2</strain>
    </source>
</reference>
<evidence type="ECO:0000256" key="1">
    <source>
        <dbReference type="SAM" id="Coils"/>
    </source>
</evidence>
<comment type="caution">
    <text evidence="3">The sequence shown here is derived from an EMBL/GenBank/DDBJ whole genome shotgun (WGS) entry which is preliminary data.</text>
</comment>
<dbReference type="EMBL" id="JAKMXF010000111">
    <property type="protein sequence ID" value="KAI6657557.1"/>
    <property type="molecule type" value="Genomic_DNA"/>
</dbReference>
<dbReference type="Proteomes" id="UP001165289">
    <property type="component" value="Unassembled WGS sequence"/>
</dbReference>
<organism evidence="3 4">
    <name type="scientific">Oopsacas minuta</name>
    <dbReference type="NCBI Taxonomy" id="111878"/>
    <lineage>
        <taxon>Eukaryota</taxon>
        <taxon>Metazoa</taxon>
        <taxon>Porifera</taxon>
        <taxon>Hexactinellida</taxon>
        <taxon>Hexasterophora</taxon>
        <taxon>Lyssacinosida</taxon>
        <taxon>Leucopsacidae</taxon>
        <taxon>Oopsacas</taxon>
    </lineage>
</organism>
<feature type="coiled-coil region" evidence="1">
    <location>
        <begin position="251"/>
        <end position="285"/>
    </location>
</feature>
<feature type="coiled-coil region" evidence="1">
    <location>
        <begin position="384"/>
        <end position="455"/>
    </location>
</feature>